<dbReference type="OrthoDB" id="2295637at2"/>
<organism evidence="2 3">
    <name type="scientific">Furfurilactobacillus milii</name>
    <dbReference type="NCBI Taxonomy" id="2888272"/>
    <lineage>
        <taxon>Bacteria</taxon>
        <taxon>Bacillati</taxon>
        <taxon>Bacillota</taxon>
        <taxon>Bacilli</taxon>
        <taxon>Lactobacillales</taxon>
        <taxon>Lactobacillaceae</taxon>
        <taxon>Furfurilactobacillus</taxon>
    </lineage>
</organism>
<dbReference type="Gene3D" id="1.10.10.60">
    <property type="entry name" value="Homeodomain-like"/>
    <property type="match status" value="1"/>
</dbReference>
<dbReference type="InterPro" id="IPR014875">
    <property type="entry name" value="Mor_transcription_activator"/>
</dbReference>
<reference evidence="2 3" key="1">
    <citation type="journal article" date="2019" name="Appl. Environ. Microbiol.">
        <title>Genetic determinants of hydroxycinnamic acid metabolism in heterofermentative lactobacilli.</title>
        <authorList>
            <person name="Gaur G."/>
            <person name="Oh J.H."/>
            <person name="Filannino P."/>
            <person name="Gobbetti M."/>
            <person name="van Pijkeren J.P."/>
            <person name="Ganzle M.G."/>
        </authorList>
    </citation>
    <scope>NUCLEOTIDE SEQUENCE [LARGE SCALE GENOMIC DNA]</scope>
    <source>
        <strain evidence="2 3">C5</strain>
    </source>
</reference>
<dbReference type="EMBL" id="WEZQ01000006">
    <property type="protein sequence ID" value="MYV17011.1"/>
    <property type="molecule type" value="Genomic_DNA"/>
</dbReference>
<proteinExistence type="predicted"/>
<feature type="domain" description="Mor transcription activator" evidence="1">
    <location>
        <begin position="10"/>
        <end position="83"/>
    </location>
</feature>
<evidence type="ECO:0000313" key="2">
    <source>
        <dbReference type="EMBL" id="MYV17011.1"/>
    </source>
</evidence>
<protein>
    <recommendedName>
        <fullName evidence="1">Mor transcription activator domain-containing protein</fullName>
    </recommendedName>
</protein>
<accession>A0A6N9I1Z9</accession>
<dbReference type="InterPro" id="IPR009057">
    <property type="entry name" value="Homeodomain-like_sf"/>
</dbReference>
<evidence type="ECO:0000259" key="1">
    <source>
        <dbReference type="Pfam" id="PF08765"/>
    </source>
</evidence>
<sequence>MNEIYMWKQIYQEFYESVGKEATLKIYQTYSGNQISFPKRLLKPQYEYEQIMDEYRSGLTITDLAIRHQYSERTIYRIVNRSKGSRNTFNL</sequence>
<dbReference type="Proteomes" id="UP000449209">
    <property type="component" value="Unassembled WGS sequence"/>
</dbReference>
<dbReference type="Pfam" id="PF08765">
    <property type="entry name" value="Mor"/>
    <property type="match status" value="1"/>
</dbReference>
<evidence type="ECO:0000313" key="3">
    <source>
        <dbReference type="Proteomes" id="UP000449209"/>
    </source>
</evidence>
<dbReference type="SUPFAM" id="SSF46689">
    <property type="entry name" value="Homeodomain-like"/>
    <property type="match status" value="1"/>
</dbReference>
<dbReference type="RefSeq" id="WP_161003446.1">
    <property type="nucleotide sequence ID" value="NZ_WEZQ01000006.1"/>
</dbReference>
<name>A0A6N9I1Z9_9LACO</name>
<dbReference type="AlphaFoldDB" id="A0A6N9I1Z9"/>
<comment type="caution">
    <text evidence="2">The sequence shown here is derived from an EMBL/GenBank/DDBJ whole genome shotgun (WGS) entry which is preliminary data.</text>
</comment>
<gene>
    <name evidence="2" type="ORF">GB993_05790</name>
</gene>